<sequence length="107" mass="11282">MKKIVNLTPHNLTIHNGEGETTQIAPSGIVARVASKKENTGCIDGIPVFKTAFGEIQDLPEAQEGVIYITSLLVAQAAKRADVFSPGELLRDEAGQPIGCLGLASHC</sequence>
<accession>A0A4U8T250</accession>
<protein>
    <submittedName>
        <fullName evidence="1">Uncharacterized protein</fullName>
    </submittedName>
</protein>
<organism evidence="1 2">
    <name type="scientific">Helicobacter magdeburgensis</name>
    <dbReference type="NCBI Taxonomy" id="471858"/>
    <lineage>
        <taxon>Bacteria</taxon>
        <taxon>Pseudomonadati</taxon>
        <taxon>Campylobacterota</taxon>
        <taxon>Epsilonproteobacteria</taxon>
        <taxon>Campylobacterales</taxon>
        <taxon>Helicobacteraceae</taxon>
        <taxon>Helicobacter</taxon>
    </lineage>
</organism>
<comment type="caution">
    <text evidence="1">The sequence shown here is derived from an EMBL/GenBank/DDBJ whole genome shotgun (WGS) entry which is preliminary data.</text>
</comment>
<proteinExistence type="predicted"/>
<name>A0A4U8T250_9HELI</name>
<gene>
    <name evidence="1" type="ORF">LS74_001725</name>
</gene>
<reference evidence="1 2" key="1">
    <citation type="journal article" date="2014" name="Genome Announc.">
        <title>Draft genome sequences of eight enterohepatic helicobacter species isolated from both laboratory and wild rodents.</title>
        <authorList>
            <person name="Sheh A."/>
            <person name="Shen Z."/>
            <person name="Fox J.G."/>
        </authorList>
    </citation>
    <scope>NUCLEOTIDE SEQUENCE [LARGE SCALE GENOMIC DNA]</scope>
    <source>
        <strain evidence="1 2">MIT 96-1001</strain>
    </source>
</reference>
<evidence type="ECO:0000313" key="2">
    <source>
        <dbReference type="Proteomes" id="UP000029921"/>
    </source>
</evidence>
<dbReference type="AlphaFoldDB" id="A0A4U8T250"/>
<dbReference type="EMBL" id="JRPE02000002">
    <property type="protein sequence ID" value="TLD93471.1"/>
    <property type="molecule type" value="Genomic_DNA"/>
</dbReference>
<dbReference type="Proteomes" id="UP000029921">
    <property type="component" value="Unassembled WGS sequence"/>
</dbReference>
<keyword evidence="2" id="KW-1185">Reference proteome</keyword>
<evidence type="ECO:0000313" key="1">
    <source>
        <dbReference type="EMBL" id="TLD93471.1"/>
    </source>
</evidence>
<dbReference type="RefSeq" id="WP_034589582.1">
    <property type="nucleotide sequence ID" value="NZ_JRPE02000002.1"/>
</dbReference>